<evidence type="ECO:0000313" key="1">
    <source>
        <dbReference type="EMBL" id="MPN40852.1"/>
    </source>
</evidence>
<gene>
    <name evidence="1" type="ORF">SDC9_188392</name>
</gene>
<sequence length="84" mass="9642">MGFRIIEREPFKTIKLESEHSPMHVNVWIQLKQIAENDTKLKLTMKAEILAMIKMMVDKKLKDGINTIADALAKALSKSFNEEV</sequence>
<dbReference type="SUPFAM" id="SSF55961">
    <property type="entry name" value="Bet v1-like"/>
    <property type="match status" value="1"/>
</dbReference>
<dbReference type="EMBL" id="VSSQ01097528">
    <property type="protein sequence ID" value="MPN40852.1"/>
    <property type="molecule type" value="Genomic_DNA"/>
</dbReference>
<proteinExistence type="predicted"/>
<dbReference type="AlphaFoldDB" id="A0A645HQX8"/>
<comment type="caution">
    <text evidence="1">The sequence shown here is derived from an EMBL/GenBank/DDBJ whole genome shotgun (WGS) entry which is preliminary data.</text>
</comment>
<reference evidence="1" key="1">
    <citation type="submission" date="2019-08" db="EMBL/GenBank/DDBJ databases">
        <authorList>
            <person name="Kucharzyk K."/>
            <person name="Murdoch R.W."/>
            <person name="Higgins S."/>
            <person name="Loffler F."/>
        </authorList>
    </citation>
    <scope>NUCLEOTIDE SEQUENCE</scope>
</reference>
<accession>A0A645HQX8</accession>
<name>A0A645HQX8_9ZZZZ</name>
<protein>
    <recommendedName>
        <fullName evidence="2">Coenzyme Q-binding protein COQ10 START domain-containing protein</fullName>
    </recommendedName>
</protein>
<organism evidence="1">
    <name type="scientific">bioreactor metagenome</name>
    <dbReference type="NCBI Taxonomy" id="1076179"/>
    <lineage>
        <taxon>unclassified sequences</taxon>
        <taxon>metagenomes</taxon>
        <taxon>ecological metagenomes</taxon>
    </lineage>
</organism>
<evidence type="ECO:0008006" key="2">
    <source>
        <dbReference type="Google" id="ProtNLM"/>
    </source>
</evidence>